<name>A0A382BRI7_9ZZZZ</name>
<dbReference type="EMBL" id="UINC01031037">
    <property type="protein sequence ID" value="SVB16436.1"/>
    <property type="molecule type" value="Genomic_DNA"/>
</dbReference>
<feature type="non-terminal residue" evidence="1">
    <location>
        <position position="1"/>
    </location>
</feature>
<proteinExistence type="predicted"/>
<dbReference type="AlphaFoldDB" id="A0A382BRI7"/>
<evidence type="ECO:0000313" key="1">
    <source>
        <dbReference type="EMBL" id="SVB16436.1"/>
    </source>
</evidence>
<sequence>VRKHIPANRVITQVCIKSQFLIGLDSISSSILELISPNLINKANTAPFLTKVQQNPCTLLRDLLQGTVELGTTVAPHAEQAVAGQALG</sequence>
<organism evidence="1">
    <name type="scientific">marine metagenome</name>
    <dbReference type="NCBI Taxonomy" id="408172"/>
    <lineage>
        <taxon>unclassified sequences</taxon>
        <taxon>metagenomes</taxon>
        <taxon>ecological metagenomes</taxon>
    </lineage>
</organism>
<feature type="non-terminal residue" evidence="1">
    <location>
        <position position="88"/>
    </location>
</feature>
<protein>
    <submittedName>
        <fullName evidence="1">Uncharacterized protein</fullName>
    </submittedName>
</protein>
<accession>A0A382BRI7</accession>
<gene>
    <name evidence="1" type="ORF">METZ01_LOCUS169290</name>
</gene>
<reference evidence="1" key="1">
    <citation type="submission" date="2018-05" db="EMBL/GenBank/DDBJ databases">
        <authorList>
            <person name="Lanie J.A."/>
            <person name="Ng W.-L."/>
            <person name="Kazmierczak K.M."/>
            <person name="Andrzejewski T.M."/>
            <person name="Davidsen T.M."/>
            <person name="Wayne K.J."/>
            <person name="Tettelin H."/>
            <person name="Glass J.I."/>
            <person name="Rusch D."/>
            <person name="Podicherti R."/>
            <person name="Tsui H.-C.T."/>
            <person name="Winkler M.E."/>
        </authorList>
    </citation>
    <scope>NUCLEOTIDE SEQUENCE</scope>
</reference>